<gene>
    <name evidence="2" type="ORF">ACFO26_07540</name>
</gene>
<dbReference type="EMBL" id="JBHSGD010000005">
    <property type="protein sequence ID" value="MFC4652760.1"/>
    <property type="molecule type" value="Genomic_DNA"/>
</dbReference>
<dbReference type="Gene3D" id="3.60.15.10">
    <property type="entry name" value="Ribonuclease Z/Hydroxyacylglutathione hydrolase-like"/>
    <property type="match status" value="1"/>
</dbReference>
<proteinExistence type="predicted"/>
<accession>A0ABV9JH05</accession>
<dbReference type="PANTHER" id="PTHR42951">
    <property type="entry name" value="METALLO-BETA-LACTAMASE DOMAIN-CONTAINING"/>
    <property type="match status" value="1"/>
</dbReference>
<dbReference type="InterPro" id="IPR050855">
    <property type="entry name" value="NDM-1-like"/>
</dbReference>
<reference evidence="3" key="1">
    <citation type="journal article" date="2019" name="Int. J. Syst. Evol. Microbiol.">
        <title>The Global Catalogue of Microorganisms (GCM) 10K type strain sequencing project: providing services to taxonomists for standard genome sequencing and annotation.</title>
        <authorList>
            <consortium name="The Broad Institute Genomics Platform"/>
            <consortium name="The Broad Institute Genome Sequencing Center for Infectious Disease"/>
            <person name="Wu L."/>
            <person name="Ma J."/>
        </authorList>
    </citation>
    <scope>NUCLEOTIDE SEQUENCE [LARGE SCALE GENOMIC DNA]</scope>
    <source>
        <strain evidence="3">CCUG 63287</strain>
    </source>
</reference>
<dbReference type="PANTHER" id="PTHR42951:SF15">
    <property type="entry name" value="METALLO-BETA-LACTAMASE SUPERFAMILY PROTEIN"/>
    <property type="match status" value="1"/>
</dbReference>
<dbReference type="RefSeq" id="WP_213535649.1">
    <property type="nucleotide sequence ID" value="NZ_BOVQ01000005.1"/>
</dbReference>
<dbReference type="SMART" id="SM00849">
    <property type="entry name" value="Lactamase_B"/>
    <property type="match status" value="1"/>
</dbReference>
<protein>
    <submittedName>
        <fullName evidence="2">MBL fold metallo-hydrolase</fullName>
    </submittedName>
</protein>
<keyword evidence="3" id="KW-1185">Reference proteome</keyword>
<sequence>MKIAENVEMLEVKIPRGDNFSIIYPTLTWDNSHLVLFDTGFPHTASFIVDEITKAGFDISNVTDIILTHQDVDHIGGCRELLALAPQAKVYAHEVDAAFIDGRKVPTKLDKLEQKKRDGSFTDNDLPFYTMLKDGFAVAQLPVNKTLKDGEVLDFCGGIETIFTPGHTPGHASFYLQESQMMICGDAANISADGKTLQGSNPAMTWDSELADTSLDKILTYDLNGAISYHTGFLKF</sequence>
<dbReference type="InterPro" id="IPR001279">
    <property type="entry name" value="Metallo-B-lactamas"/>
</dbReference>
<name>A0ABV9JH05_9LACT</name>
<feature type="domain" description="Metallo-beta-lactamase" evidence="1">
    <location>
        <begin position="22"/>
        <end position="230"/>
    </location>
</feature>
<evidence type="ECO:0000259" key="1">
    <source>
        <dbReference type="SMART" id="SM00849"/>
    </source>
</evidence>
<evidence type="ECO:0000313" key="3">
    <source>
        <dbReference type="Proteomes" id="UP001595987"/>
    </source>
</evidence>
<dbReference type="SUPFAM" id="SSF56281">
    <property type="entry name" value="Metallo-hydrolase/oxidoreductase"/>
    <property type="match status" value="1"/>
</dbReference>
<dbReference type="CDD" id="cd07721">
    <property type="entry name" value="yflN-like_MBL-fold"/>
    <property type="match status" value="1"/>
</dbReference>
<comment type="caution">
    <text evidence="2">The sequence shown here is derived from an EMBL/GenBank/DDBJ whole genome shotgun (WGS) entry which is preliminary data.</text>
</comment>
<evidence type="ECO:0000313" key="2">
    <source>
        <dbReference type="EMBL" id="MFC4652760.1"/>
    </source>
</evidence>
<dbReference type="Pfam" id="PF00753">
    <property type="entry name" value="Lactamase_B"/>
    <property type="match status" value="1"/>
</dbReference>
<organism evidence="2 3">
    <name type="scientific">Lactococcus nasutitermitis</name>
    <dbReference type="NCBI Taxonomy" id="1652957"/>
    <lineage>
        <taxon>Bacteria</taxon>
        <taxon>Bacillati</taxon>
        <taxon>Bacillota</taxon>
        <taxon>Bacilli</taxon>
        <taxon>Lactobacillales</taxon>
        <taxon>Streptococcaceae</taxon>
        <taxon>Lactococcus</taxon>
    </lineage>
</organism>
<dbReference type="Proteomes" id="UP001595987">
    <property type="component" value="Unassembled WGS sequence"/>
</dbReference>
<dbReference type="InterPro" id="IPR036866">
    <property type="entry name" value="RibonucZ/Hydroxyglut_hydro"/>
</dbReference>